<dbReference type="Proteomes" id="UP000321960">
    <property type="component" value="Unassembled WGS sequence"/>
</dbReference>
<reference evidence="2 4" key="3">
    <citation type="submission" date="2019-07" db="EMBL/GenBank/DDBJ databases">
        <title>Whole genome shotgun sequence of Methylobacterium oxalidis NBRC 107715.</title>
        <authorList>
            <person name="Hosoyama A."/>
            <person name="Uohara A."/>
            <person name="Ohji S."/>
            <person name="Ichikawa N."/>
        </authorList>
    </citation>
    <scope>NUCLEOTIDE SEQUENCE [LARGE SCALE GENOMIC DNA]</scope>
    <source>
        <strain evidence="2 4">NBRC 107715</strain>
    </source>
</reference>
<organism evidence="2 4">
    <name type="scientific">Methylobacterium oxalidis</name>
    <dbReference type="NCBI Taxonomy" id="944322"/>
    <lineage>
        <taxon>Bacteria</taxon>
        <taxon>Pseudomonadati</taxon>
        <taxon>Pseudomonadota</taxon>
        <taxon>Alphaproteobacteria</taxon>
        <taxon>Hyphomicrobiales</taxon>
        <taxon>Methylobacteriaceae</taxon>
        <taxon>Methylobacterium</taxon>
    </lineage>
</organism>
<dbReference type="EMBL" id="BSPK01000107">
    <property type="protein sequence ID" value="GLS66822.1"/>
    <property type="molecule type" value="Genomic_DNA"/>
</dbReference>
<accession>A0A512IYI5</accession>
<dbReference type="Proteomes" id="UP001156856">
    <property type="component" value="Unassembled WGS sequence"/>
</dbReference>
<proteinExistence type="predicted"/>
<feature type="region of interest" description="Disordered" evidence="1">
    <location>
        <begin position="30"/>
        <end position="58"/>
    </location>
</feature>
<comment type="caution">
    <text evidence="2">The sequence shown here is derived from an EMBL/GenBank/DDBJ whole genome shotgun (WGS) entry which is preliminary data.</text>
</comment>
<evidence type="ECO:0000313" key="4">
    <source>
        <dbReference type="Proteomes" id="UP000321960"/>
    </source>
</evidence>
<dbReference type="RefSeq" id="WP_170267654.1">
    <property type="nucleotide sequence ID" value="NZ_BJZU01000010.1"/>
</dbReference>
<evidence type="ECO:0000313" key="3">
    <source>
        <dbReference type="EMBL" id="GLS66822.1"/>
    </source>
</evidence>
<reference evidence="3" key="4">
    <citation type="submission" date="2023-01" db="EMBL/GenBank/DDBJ databases">
        <title>Draft genome sequence of Methylobacterium oxalidis strain NBRC 107715.</title>
        <authorList>
            <person name="Sun Q."/>
            <person name="Mori K."/>
        </authorList>
    </citation>
    <scope>NUCLEOTIDE SEQUENCE</scope>
    <source>
        <strain evidence="3">NBRC 107715</strain>
    </source>
</reference>
<protein>
    <submittedName>
        <fullName evidence="2">Uncharacterized protein</fullName>
    </submittedName>
</protein>
<sequence>MYRSDLNPPHTGPASDPILYGIASGLAELFPPVEASRPTRREADTAPESDEERDETAP</sequence>
<evidence type="ECO:0000313" key="5">
    <source>
        <dbReference type="Proteomes" id="UP001156856"/>
    </source>
</evidence>
<dbReference type="EMBL" id="BJZU01000010">
    <property type="protein sequence ID" value="GEP02778.1"/>
    <property type="molecule type" value="Genomic_DNA"/>
</dbReference>
<gene>
    <name evidence="3" type="ORF">GCM10007888_52050</name>
    <name evidence="2" type="ORF">MOX02_08160</name>
</gene>
<evidence type="ECO:0000313" key="2">
    <source>
        <dbReference type="EMBL" id="GEP02778.1"/>
    </source>
</evidence>
<evidence type="ECO:0000256" key="1">
    <source>
        <dbReference type="SAM" id="MobiDB-lite"/>
    </source>
</evidence>
<reference evidence="3" key="1">
    <citation type="journal article" date="2014" name="Int. J. Syst. Evol. Microbiol.">
        <title>Complete genome of a new Firmicutes species belonging to the dominant human colonic microbiota ('Ruminococcus bicirculans') reveals two chromosomes and a selective capacity to utilize plant glucans.</title>
        <authorList>
            <consortium name="NISC Comparative Sequencing Program"/>
            <person name="Wegmann U."/>
            <person name="Louis P."/>
            <person name="Goesmann A."/>
            <person name="Henrissat B."/>
            <person name="Duncan S.H."/>
            <person name="Flint H.J."/>
        </authorList>
    </citation>
    <scope>NUCLEOTIDE SEQUENCE</scope>
    <source>
        <strain evidence="3">NBRC 107715</strain>
    </source>
</reference>
<dbReference type="AlphaFoldDB" id="A0A512IYI5"/>
<keyword evidence="5" id="KW-1185">Reference proteome</keyword>
<feature type="compositionally biased region" description="Acidic residues" evidence="1">
    <location>
        <begin position="45"/>
        <end position="58"/>
    </location>
</feature>
<reference evidence="5" key="2">
    <citation type="journal article" date="2019" name="Int. J. Syst. Evol. Microbiol.">
        <title>The Global Catalogue of Microorganisms (GCM) 10K type strain sequencing project: providing services to taxonomists for standard genome sequencing and annotation.</title>
        <authorList>
            <consortium name="The Broad Institute Genomics Platform"/>
            <consortium name="The Broad Institute Genome Sequencing Center for Infectious Disease"/>
            <person name="Wu L."/>
            <person name="Ma J."/>
        </authorList>
    </citation>
    <scope>NUCLEOTIDE SEQUENCE [LARGE SCALE GENOMIC DNA]</scope>
    <source>
        <strain evidence="5">NBRC 107715</strain>
    </source>
</reference>
<name>A0A512IYI5_9HYPH</name>